<reference evidence="1" key="1">
    <citation type="submission" date="2009-10" db="EMBL/GenBank/DDBJ databases">
        <title>Diversity of trophic interactions inside an arsenic-rich microbial ecosystem.</title>
        <authorList>
            <person name="Bertin P.N."/>
            <person name="Heinrich-Salmeron A."/>
            <person name="Pelletier E."/>
            <person name="Goulhen-Chollet F."/>
            <person name="Arsene-Ploetze F."/>
            <person name="Gallien S."/>
            <person name="Calteau A."/>
            <person name="Vallenet D."/>
            <person name="Casiot C."/>
            <person name="Chane-Woon-Ming B."/>
            <person name="Giloteaux L."/>
            <person name="Barakat M."/>
            <person name="Bonnefoy V."/>
            <person name="Bruneel O."/>
            <person name="Chandler M."/>
            <person name="Cleiss J."/>
            <person name="Duran R."/>
            <person name="Elbaz-Poulichet F."/>
            <person name="Fonknechten N."/>
            <person name="Lauga B."/>
            <person name="Mornico D."/>
            <person name="Ortet P."/>
            <person name="Schaeffer C."/>
            <person name="Siguier P."/>
            <person name="Alexander Thil Smith A."/>
            <person name="Van Dorsselaer A."/>
            <person name="Weissenbach J."/>
            <person name="Medigue C."/>
            <person name="Le Paslier D."/>
        </authorList>
    </citation>
    <scope>NUCLEOTIDE SEQUENCE</scope>
</reference>
<dbReference type="AlphaFoldDB" id="E6PMT0"/>
<protein>
    <submittedName>
        <fullName evidence="1">Uncharacterized protein</fullName>
    </submittedName>
</protein>
<dbReference type="Pfam" id="PF11684">
    <property type="entry name" value="DUF3280"/>
    <property type="match status" value="1"/>
</dbReference>
<dbReference type="EMBL" id="CABM01000022">
    <property type="protein sequence ID" value="CBH96232.1"/>
    <property type="molecule type" value="Genomic_DNA"/>
</dbReference>
<name>E6PMT0_9ZZZZ</name>
<dbReference type="InterPro" id="IPR021698">
    <property type="entry name" value="DUF3280"/>
</dbReference>
<gene>
    <name evidence="1" type="ORF">CARN2_1223</name>
</gene>
<comment type="caution">
    <text evidence="1">The sequence shown here is derived from an EMBL/GenBank/DDBJ whole genome shotgun (WGS) entry which is preliminary data.</text>
</comment>
<accession>E6PMT0</accession>
<organism evidence="1">
    <name type="scientific">mine drainage metagenome</name>
    <dbReference type="NCBI Taxonomy" id="410659"/>
    <lineage>
        <taxon>unclassified sequences</taxon>
        <taxon>metagenomes</taxon>
        <taxon>ecological metagenomes</taxon>
    </lineage>
</organism>
<sequence>MLRVLQPGLSALILLGAPGPQAQAANLPSKPSITVMPFDLFDGSADQRPAIIAAQQRALLALPGEVNRALRAGRRWRVIDNSRVRPGLQALAGDYAPTPRAAWLCMLKLGEQAGVDDVVVGQLRKVSDLIIALQADIDDVRTHQVVDHLLLEVKADNAAMLRRAAHSMARRIDQSKAFATP</sequence>
<proteinExistence type="predicted"/>
<evidence type="ECO:0000313" key="1">
    <source>
        <dbReference type="EMBL" id="CBH96232.1"/>
    </source>
</evidence>